<evidence type="ECO:0000256" key="5">
    <source>
        <dbReference type="ARBA" id="ARBA00023136"/>
    </source>
</evidence>
<dbReference type="GO" id="GO:0005886">
    <property type="term" value="C:plasma membrane"/>
    <property type="evidence" value="ECO:0007669"/>
    <property type="project" value="UniProtKB-SubCell"/>
</dbReference>
<keyword evidence="8" id="KW-1185">Reference proteome</keyword>
<dbReference type="AlphaFoldDB" id="A0A7S6UEJ2"/>
<organism evidence="7 8">
    <name type="scientific">Novilysobacter ciconiae</name>
    <dbReference type="NCBI Taxonomy" id="2781022"/>
    <lineage>
        <taxon>Bacteria</taxon>
        <taxon>Pseudomonadati</taxon>
        <taxon>Pseudomonadota</taxon>
        <taxon>Gammaproteobacteria</taxon>
        <taxon>Lysobacterales</taxon>
        <taxon>Lysobacteraceae</taxon>
        <taxon>Novilysobacter</taxon>
    </lineage>
</organism>
<feature type="transmembrane region" description="Helical" evidence="6">
    <location>
        <begin position="397"/>
        <end position="419"/>
    </location>
</feature>
<feature type="transmembrane region" description="Helical" evidence="6">
    <location>
        <begin position="21"/>
        <end position="39"/>
    </location>
</feature>
<accession>A0A7S6UEJ2</accession>
<feature type="transmembrane region" description="Helical" evidence="6">
    <location>
        <begin position="224"/>
        <end position="243"/>
    </location>
</feature>
<evidence type="ECO:0000313" key="8">
    <source>
        <dbReference type="Proteomes" id="UP000594059"/>
    </source>
</evidence>
<feature type="transmembrane region" description="Helical" evidence="6">
    <location>
        <begin position="310"/>
        <end position="331"/>
    </location>
</feature>
<proteinExistence type="predicted"/>
<feature type="transmembrane region" description="Helical" evidence="6">
    <location>
        <begin position="51"/>
        <end position="69"/>
    </location>
</feature>
<feature type="transmembrane region" description="Helical" evidence="6">
    <location>
        <begin position="431"/>
        <end position="453"/>
    </location>
</feature>
<keyword evidence="2" id="KW-1003">Cell membrane</keyword>
<feature type="transmembrane region" description="Helical" evidence="6">
    <location>
        <begin position="258"/>
        <end position="279"/>
    </location>
</feature>
<evidence type="ECO:0000313" key="7">
    <source>
        <dbReference type="EMBL" id="QOW18801.1"/>
    </source>
</evidence>
<dbReference type="KEGG" id="lcic:INQ41_08885"/>
<protein>
    <submittedName>
        <fullName evidence="7">Oligosaccharide flippase family protein</fullName>
    </submittedName>
</protein>
<comment type="subcellular location">
    <subcellularLocation>
        <location evidence="1">Cell membrane</location>
        <topology evidence="1">Multi-pass membrane protein</topology>
    </subcellularLocation>
</comment>
<evidence type="ECO:0000256" key="2">
    <source>
        <dbReference type="ARBA" id="ARBA00022475"/>
    </source>
</evidence>
<feature type="transmembrane region" description="Helical" evidence="6">
    <location>
        <begin position="124"/>
        <end position="143"/>
    </location>
</feature>
<dbReference type="PANTHER" id="PTHR30250:SF11">
    <property type="entry name" value="O-ANTIGEN TRANSPORTER-RELATED"/>
    <property type="match status" value="1"/>
</dbReference>
<keyword evidence="3 6" id="KW-0812">Transmembrane</keyword>
<gene>
    <name evidence="7" type="ORF">INQ41_08885</name>
</gene>
<feature type="transmembrane region" description="Helical" evidence="6">
    <location>
        <begin position="459"/>
        <end position="481"/>
    </location>
</feature>
<evidence type="ECO:0000256" key="1">
    <source>
        <dbReference type="ARBA" id="ARBA00004651"/>
    </source>
</evidence>
<feature type="transmembrane region" description="Helical" evidence="6">
    <location>
        <begin position="343"/>
        <end position="365"/>
    </location>
</feature>
<evidence type="ECO:0000256" key="3">
    <source>
        <dbReference type="ARBA" id="ARBA00022692"/>
    </source>
</evidence>
<sequence length="499" mass="52969">MRRGPQRSTGLEGIGTHYRRYAMGNVMALAAGLLSFPILTRTLSNYEFGVIGYLDAILLVLAAALKLGLGDALLRFYPHGQGEAAFRTYLASILLVPLLASLAMWLVLMLGLAVSVALGWVPQGVAALLALAAVPLTVFASYVQWLMGAQEKSGVNVITGTAARWLQTLCVVTLVLMLWPSATSVYLGRLLAAAVMAVWMGRWLWQQSAFSLKDADLKLTRSAIIYGIPLALNEISQILFGFVDRLVLKAVQGDMEVVGLYVIGSSLAMYVSMLVSSALGQAYTPVLNRLYISEGAQAVAQFKQRMLVPLTHAVVLLVTGLIVTGQDFFILVAGSDKQGSAPVFVMLSVTFLGATLFAMGGYGAILAKRTGLVLIANLVAVTVKIGMNFLLIPGSGVMGTVYATMIGQVVLAVGIYVTCPADLRVMPGRRVLLQSVALALASGTAAWALGQAMGAQPPVLRLAVCGSVLMVLYCAPVLVMFPGLRRWISGALPFRGQAL</sequence>
<evidence type="ECO:0000256" key="4">
    <source>
        <dbReference type="ARBA" id="ARBA00022989"/>
    </source>
</evidence>
<reference evidence="7 8" key="1">
    <citation type="submission" date="2020-10" db="EMBL/GenBank/DDBJ databases">
        <title>complete genome sequencing of Lysobacter sp. H21R20.</title>
        <authorList>
            <person name="Bae J.-W."/>
            <person name="Lee S.-Y."/>
        </authorList>
    </citation>
    <scope>NUCLEOTIDE SEQUENCE [LARGE SCALE GENOMIC DNA]</scope>
    <source>
        <strain evidence="7 8">H21R20</strain>
    </source>
</reference>
<keyword evidence="4 6" id="KW-1133">Transmembrane helix</keyword>
<dbReference type="RefSeq" id="WP_193983762.1">
    <property type="nucleotide sequence ID" value="NZ_CP063656.1"/>
</dbReference>
<feature type="transmembrane region" description="Helical" evidence="6">
    <location>
        <begin position="155"/>
        <end position="179"/>
    </location>
</feature>
<name>A0A7S6UEJ2_9GAMM</name>
<feature type="transmembrane region" description="Helical" evidence="6">
    <location>
        <begin position="185"/>
        <end position="204"/>
    </location>
</feature>
<feature type="transmembrane region" description="Helical" evidence="6">
    <location>
        <begin position="89"/>
        <end position="118"/>
    </location>
</feature>
<evidence type="ECO:0000256" key="6">
    <source>
        <dbReference type="SAM" id="Phobius"/>
    </source>
</evidence>
<dbReference type="Proteomes" id="UP000594059">
    <property type="component" value="Chromosome"/>
</dbReference>
<feature type="transmembrane region" description="Helical" evidence="6">
    <location>
        <begin position="372"/>
        <end position="391"/>
    </location>
</feature>
<dbReference type="PANTHER" id="PTHR30250">
    <property type="entry name" value="PST FAMILY PREDICTED COLANIC ACID TRANSPORTER"/>
    <property type="match status" value="1"/>
</dbReference>
<dbReference type="EMBL" id="CP063656">
    <property type="protein sequence ID" value="QOW18801.1"/>
    <property type="molecule type" value="Genomic_DNA"/>
</dbReference>
<dbReference type="InterPro" id="IPR002797">
    <property type="entry name" value="Polysacc_synth"/>
</dbReference>
<dbReference type="InterPro" id="IPR050833">
    <property type="entry name" value="Poly_Biosynth_Transport"/>
</dbReference>
<keyword evidence="5 6" id="KW-0472">Membrane</keyword>
<dbReference type="Pfam" id="PF01943">
    <property type="entry name" value="Polysacc_synt"/>
    <property type="match status" value="1"/>
</dbReference>